<proteinExistence type="predicted"/>
<dbReference type="PANTHER" id="PTHR38445:SF9">
    <property type="entry name" value="HTH-TYPE TRANSCRIPTIONAL REPRESSOR YTRA"/>
    <property type="match status" value="1"/>
</dbReference>
<dbReference type="EMBL" id="JAOQJL010000030">
    <property type="protein sequence ID" value="MCU6766409.1"/>
    <property type="molecule type" value="Genomic_DNA"/>
</dbReference>
<evidence type="ECO:0000259" key="4">
    <source>
        <dbReference type="PROSITE" id="PS50949"/>
    </source>
</evidence>
<name>A0ABT2TY94_9FIRM</name>
<keyword evidence="3" id="KW-0804">Transcription</keyword>
<evidence type="ECO:0000256" key="1">
    <source>
        <dbReference type="ARBA" id="ARBA00023015"/>
    </source>
</evidence>
<evidence type="ECO:0000313" key="5">
    <source>
        <dbReference type="EMBL" id="MCU6766409.1"/>
    </source>
</evidence>
<organism evidence="5 6">
    <name type="scientific">Blautia ammoniilytica</name>
    <dbReference type="NCBI Taxonomy" id="2981782"/>
    <lineage>
        <taxon>Bacteria</taxon>
        <taxon>Bacillati</taxon>
        <taxon>Bacillota</taxon>
        <taxon>Clostridia</taxon>
        <taxon>Lachnospirales</taxon>
        <taxon>Lachnospiraceae</taxon>
        <taxon>Blautia</taxon>
    </lineage>
</organism>
<dbReference type="InterPro" id="IPR036390">
    <property type="entry name" value="WH_DNA-bd_sf"/>
</dbReference>
<keyword evidence="6" id="KW-1185">Reference proteome</keyword>
<accession>A0ABT2TY94</accession>
<evidence type="ECO:0000313" key="6">
    <source>
        <dbReference type="Proteomes" id="UP001652409"/>
    </source>
</evidence>
<protein>
    <submittedName>
        <fullName evidence="5">GntR family transcriptional regulator</fullName>
    </submittedName>
</protein>
<keyword evidence="1" id="KW-0805">Transcription regulation</keyword>
<dbReference type="InterPro" id="IPR000524">
    <property type="entry name" value="Tscrpt_reg_HTH_GntR"/>
</dbReference>
<dbReference type="Gene3D" id="1.10.10.10">
    <property type="entry name" value="Winged helix-like DNA-binding domain superfamily/Winged helix DNA-binding domain"/>
    <property type="match status" value="1"/>
</dbReference>
<dbReference type="SMART" id="SM00345">
    <property type="entry name" value="HTH_GNTR"/>
    <property type="match status" value="1"/>
</dbReference>
<dbReference type="InterPro" id="IPR036388">
    <property type="entry name" value="WH-like_DNA-bd_sf"/>
</dbReference>
<dbReference type="RefSeq" id="WP_158422235.1">
    <property type="nucleotide sequence ID" value="NZ_JAOQJL010000030.1"/>
</dbReference>
<evidence type="ECO:0000256" key="3">
    <source>
        <dbReference type="ARBA" id="ARBA00023163"/>
    </source>
</evidence>
<evidence type="ECO:0000256" key="2">
    <source>
        <dbReference type="ARBA" id="ARBA00023125"/>
    </source>
</evidence>
<dbReference type="Pfam" id="PF00392">
    <property type="entry name" value="GntR"/>
    <property type="match status" value="1"/>
</dbReference>
<keyword evidence="2" id="KW-0238">DNA-binding</keyword>
<dbReference type="SUPFAM" id="SSF46785">
    <property type="entry name" value="Winged helix' DNA-binding domain"/>
    <property type="match status" value="1"/>
</dbReference>
<dbReference type="Proteomes" id="UP001652409">
    <property type="component" value="Unassembled WGS sequence"/>
</dbReference>
<dbReference type="PANTHER" id="PTHR38445">
    <property type="entry name" value="HTH-TYPE TRANSCRIPTIONAL REPRESSOR YTRA"/>
    <property type="match status" value="1"/>
</dbReference>
<dbReference type="PRINTS" id="PR00035">
    <property type="entry name" value="HTHGNTR"/>
</dbReference>
<sequence length="123" mass="14232">MIVLDYHDRRPIYEQVTERFRQLILSGALTAGSRLPSVRQLAMELSINPNTIQRAYMQLEQEGLVYPVKGKGNFIADSTSIKRISKKAYTQEMRELIYKGQTLGYDEEELTELVRVCYKEGIK</sequence>
<dbReference type="CDD" id="cd07377">
    <property type="entry name" value="WHTH_GntR"/>
    <property type="match status" value="1"/>
</dbReference>
<feature type="domain" description="HTH gntR-type" evidence="4">
    <location>
        <begin position="10"/>
        <end position="78"/>
    </location>
</feature>
<reference evidence="5 6" key="1">
    <citation type="journal article" date="2021" name="ISME Commun">
        <title>Automated analysis of genomic sequences facilitates high-throughput and comprehensive description of bacteria.</title>
        <authorList>
            <person name="Hitch T.C.A."/>
        </authorList>
    </citation>
    <scope>NUCLEOTIDE SEQUENCE [LARGE SCALE GENOMIC DNA]</scope>
    <source>
        <strain evidence="5 6">Sanger_23</strain>
    </source>
</reference>
<gene>
    <name evidence="5" type="ORF">OCV61_13475</name>
</gene>
<dbReference type="PROSITE" id="PS50949">
    <property type="entry name" value="HTH_GNTR"/>
    <property type="match status" value="1"/>
</dbReference>
<comment type="caution">
    <text evidence="5">The sequence shown here is derived from an EMBL/GenBank/DDBJ whole genome shotgun (WGS) entry which is preliminary data.</text>
</comment>